<gene>
    <name evidence="2" type="ORF">HID58_032550</name>
</gene>
<keyword evidence="3" id="KW-1185">Reference proteome</keyword>
<evidence type="ECO:0000256" key="1">
    <source>
        <dbReference type="ARBA" id="ARBA00004724"/>
    </source>
</evidence>
<evidence type="ECO:0000313" key="2">
    <source>
        <dbReference type="EMBL" id="KAH0909229.1"/>
    </source>
</evidence>
<comment type="caution">
    <text evidence="2">The sequence shown here is derived from an EMBL/GenBank/DDBJ whole genome shotgun (WGS) entry which is preliminary data.</text>
</comment>
<accession>A0ABQ8BWR6</accession>
<sequence>SNRNLSNQAAAELARERLVVRVCDGPMSTNKRFSEMIQPIGERMRNVENYVKSIKPGLVVQTEPITDPYGPSIVDESLEAIVVSKETLPGGLSIEVVEIVSDGSSGNKISSTTLRTLEAETQKQHAEQEAS</sequence>
<feature type="non-terminal residue" evidence="2">
    <location>
        <position position="1"/>
    </location>
</feature>
<dbReference type="Proteomes" id="UP000824890">
    <property type="component" value="Unassembled WGS sequence"/>
</dbReference>
<organism evidence="2 3">
    <name type="scientific">Brassica napus</name>
    <name type="common">Rape</name>
    <dbReference type="NCBI Taxonomy" id="3708"/>
    <lineage>
        <taxon>Eukaryota</taxon>
        <taxon>Viridiplantae</taxon>
        <taxon>Streptophyta</taxon>
        <taxon>Embryophyta</taxon>
        <taxon>Tracheophyta</taxon>
        <taxon>Spermatophyta</taxon>
        <taxon>Magnoliopsida</taxon>
        <taxon>eudicotyledons</taxon>
        <taxon>Gunneridae</taxon>
        <taxon>Pentapetalae</taxon>
        <taxon>rosids</taxon>
        <taxon>malvids</taxon>
        <taxon>Brassicales</taxon>
        <taxon>Brassicaceae</taxon>
        <taxon>Brassiceae</taxon>
        <taxon>Brassica</taxon>
    </lineage>
</organism>
<dbReference type="PANTHER" id="PTHR10695:SF58">
    <property type="entry name" value="PHOSPHOPANTETHEINE ADENYLYLTRANSFERASE"/>
    <property type="match status" value="1"/>
</dbReference>
<dbReference type="EMBL" id="JAGKQM010000009">
    <property type="protein sequence ID" value="KAH0909229.1"/>
    <property type="molecule type" value="Genomic_DNA"/>
</dbReference>
<proteinExistence type="predicted"/>
<protein>
    <submittedName>
        <fullName evidence="2">Uncharacterized protein</fullName>
    </submittedName>
</protein>
<evidence type="ECO:0000313" key="3">
    <source>
        <dbReference type="Proteomes" id="UP000824890"/>
    </source>
</evidence>
<dbReference type="Gene3D" id="3.40.50.620">
    <property type="entry name" value="HUPs"/>
    <property type="match status" value="1"/>
</dbReference>
<dbReference type="InterPro" id="IPR014729">
    <property type="entry name" value="Rossmann-like_a/b/a_fold"/>
</dbReference>
<name>A0ABQ8BWR6_BRANA</name>
<dbReference type="PANTHER" id="PTHR10695">
    <property type="entry name" value="DEPHOSPHO-COA KINASE-RELATED"/>
    <property type="match status" value="1"/>
</dbReference>
<comment type="pathway">
    <text evidence="1">Cofactor biosynthesis; coenzyme A biosynthesis.</text>
</comment>
<reference evidence="2 3" key="1">
    <citation type="submission" date="2021-05" db="EMBL/GenBank/DDBJ databases">
        <title>Genome Assembly of Synthetic Allotetraploid Brassica napus Reveals Homoeologous Exchanges between Subgenomes.</title>
        <authorList>
            <person name="Davis J.T."/>
        </authorList>
    </citation>
    <scope>NUCLEOTIDE SEQUENCE [LARGE SCALE GENOMIC DNA]</scope>
    <source>
        <strain evidence="3">cv. Da-Ae</strain>
        <tissue evidence="2">Seedling</tissue>
    </source>
</reference>